<sequence>MKPIKKELPRIPKQLILADFDEIEDEAFYENCLFENCTLSNRQLDKVCFKHSRFINVTFENMTFHQLELLDVEFHKCNISNTEMIGVILHRSLLKGSKFVGCNFSEGMVLDTSFEDCFGNYSFFSYTTFKRVVFEATSLIESDFFEVKWQKLQFDQCNLDGANFMNTDLRGLDFSTSTFEKIALSFDLLKGCTINPQQSLVLVAALGVNIS</sequence>
<dbReference type="PANTHER" id="PTHR42999">
    <property type="entry name" value="ANTIBIOTIC RESISTANCE PROTEIN MCBG"/>
    <property type="match status" value="1"/>
</dbReference>
<dbReference type="InterPro" id="IPR052949">
    <property type="entry name" value="PA_immunity-related"/>
</dbReference>
<dbReference type="OrthoDB" id="9798656at2"/>
<dbReference type="HOGENOM" id="CLU_033401_5_0_9"/>
<dbReference type="AlphaFoldDB" id="K8EI42"/>
<evidence type="ECO:0000313" key="1">
    <source>
        <dbReference type="EMBL" id="CCO11498.2"/>
    </source>
</evidence>
<evidence type="ECO:0000313" key="2">
    <source>
        <dbReference type="Proteomes" id="UP000000212"/>
    </source>
</evidence>
<reference evidence="2" key="1">
    <citation type="journal article" date="2013" name="Genome Announc.">
        <title>Complete Chromosome Sequence of Carnobacterium maltaromaticum LMA 28.</title>
        <authorList>
            <person name="Cailliez-Grimal C."/>
            <person name="Chaillou S."/>
            <person name="Anba-Mondoloni J."/>
            <person name="Loux V."/>
            <person name="Afzal M.I."/>
            <person name="Rahman A."/>
            <person name="Kergourlay G."/>
            <person name="Champomier-Verges M.C."/>
            <person name="Zagorec M."/>
            <person name="Dalgaard P."/>
            <person name="Leisner J.J."/>
            <person name="Prevost H."/>
            <person name="Revol-Junelles A.M."/>
            <person name="Borges F."/>
        </authorList>
    </citation>
    <scope>NUCLEOTIDE SEQUENCE</scope>
    <source>
        <strain evidence="2">LMA28</strain>
    </source>
</reference>
<accession>K8EI42</accession>
<name>K8EI42_CARML</name>
<dbReference type="Gene3D" id="2.160.20.80">
    <property type="entry name" value="E3 ubiquitin-protein ligase SopA"/>
    <property type="match status" value="1"/>
</dbReference>
<dbReference type="SUPFAM" id="SSF141571">
    <property type="entry name" value="Pentapeptide repeat-like"/>
    <property type="match status" value="1"/>
</dbReference>
<protein>
    <submittedName>
        <fullName evidence="1">Pentapeptide repeats family protein</fullName>
    </submittedName>
</protein>
<dbReference type="STRING" id="1234679.BN424_2057"/>
<keyword evidence="2" id="KW-1185">Reference proteome</keyword>
<organism evidence="1 2">
    <name type="scientific">Carnobacterium maltaromaticum LMA28</name>
    <dbReference type="NCBI Taxonomy" id="1234679"/>
    <lineage>
        <taxon>Bacteria</taxon>
        <taxon>Bacillati</taxon>
        <taxon>Bacillota</taxon>
        <taxon>Bacilli</taxon>
        <taxon>Lactobacillales</taxon>
        <taxon>Carnobacteriaceae</taxon>
        <taxon>Carnobacterium</taxon>
    </lineage>
</organism>
<dbReference type="eggNOG" id="COG1357">
    <property type="taxonomic scope" value="Bacteria"/>
</dbReference>
<dbReference type="Proteomes" id="UP000000212">
    <property type="component" value="Chromosome"/>
</dbReference>
<proteinExistence type="predicted"/>
<dbReference type="RefSeq" id="WP_010054284.1">
    <property type="nucleotide sequence ID" value="NC_019425.2"/>
</dbReference>
<dbReference type="Pfam" id="PF13599">
    <property type="entry name" value="Pentapeptide_4"/>
    <property type="match status" value="1"/>
</dbReference>
<gene>
    <name evidence="1" type="ORF">BN424_2057</name>
</gene>
<dbReference type="EMBL" id="HE999757">
    <property type="protein sequence ID" value="CCO11498.2"/>
    <property type="molecule type" value="Genomic_DNA"/>
</dbReference>
<dbReference type="KEGG" id="cml:BN424_2057"/>
<dbReference type="InterPro" id="IPR001646">
    <property type="entry name" value="5peptide_repeat"/>
</dbReference>
<dbReference type="PANTHER" id="PTHR42999:SF1">
    <property type="entry name" value="PENTAPEPTIDE REPEAT-CONTAINING PROTEIN"/>
    <property type="match status" value="1"/>
</dbReference>